<name>A0ABR2CT65_9ROSI</name>
<protein>
    <submittedName>
        <fullName evidence="2">Uncharacterized protein</fullName>
    </submittedName>
</protein>
<evidence type="ECO:0000256" key="1">
    <source>
        <dbReference type="SAM" id="MobiDB-lite"/>
    </source>
</evidence>
<organism evidence="2 3">
    <name type="scientific">Hibiscus sabdariffa</name>
    <name type="common">roselle</name>
    <dbReference type="NCBI Taxonomy" id="183260"/>
    <lineage>
        <taxon>Eukaryota</taxon>
        <taxon>Viridiplantae</taxon>
        <taxon>Streptophyta</taxon>
        <taxon>Embryophyta</taxon>
        <taxon>Tracheophyta</taxon>
        <taxon>Spermatophyta</taxon>
        <taxon>Magnoliopsida</taxon>
        <taxon>eudicotyledons</taxon>
        <taxon>Gunneridae</taxon>
        <taxon>Pentapetalae</taxon>
        <taxon>rosids</taxon>
        <taxon>malvids</taxon>
        <taxon>Malvales</taxon>
        <taxon>Malvaceae</taxon>
        <taxon>Malvoideae</taxon>
        <taxon>Hibiscus</taxon>
    </lineage>
</organism>
<proteinExistence type="predicted"/>
<accession>A0ABR2CT65</accession>
<feature type="region of interest" description="Disordered" evidence="1">
    <location>
        <begin position="1"/>
        <end position="30"/>
    </location>
</feature>
<evidence type="ECO:0000313" key="2">
    <source>
        <dbReference type="EMBL" id="KAK8522978.1"/>
    </source>
</evidence>
<dbReference type="Proteomes" id="UP001472677">
    <property type="component" value="Unassembled WGS sequence"/>
</dbReference>
<gene>
    <name evidence="2" type="ORF">V6N12_073690</name>
</gene>
<keyword evidence="3" id="KW-1185">Reference proteome</keyword>
<reference evidence="2 3" key="1">
    <citation type="journal article" date="2024" name="G3 (Bethesda)">
        <title>Genome assembly of Hibiscus sabdariffa L. provides insights into metabolisms of medicinal natural products.</title>
        <authorList>
            <person name="Kim T."/>
        </authorList>
    </citation>
    <scope>NUCLEOTIDE SEQUENCE [LARGE SCALE GENOMIC DNA]</scope>
    <source>
        <strain evidence="2">TK-2024</strain>
        <tissue evidence="2">Old leaves</tissue>
    </source>
</reference>
<comment type="caution">
    <text evidence="2">The sequence shown here is derived from an EMBL/GenBank/DDBJ whole genome shotgun (WGS) entry which is preliminary data.</text>
</comment>
<feature type="region of interest" description="Disordered" evidence="1">
    <location>
        <begin position="62"/>
        <end position="85"/>
    </location>
</feature>
<dbReference type="EMBL" id="JBBPBM010000044">
    <property type="protein sequence ID" value="KAK8522978.1"/>
    <property type="molecule type" value="Genomic_DNA"/>
</dbReference>
<feature type="compositionally biased region" description="Basic and acidic residues" evidence="1">
    <location>
        <begin position="64"/>
        <end position="77"/>
    </location>
</feature>
<evidence type="ECO:0000313" key="3">
    <source>
        <dbReference type="Proteomes" id="UP001472677"/>
    </source>
</evidence>
<sequence length="85" mass="9884">MEKGEEKVETGASAVLESRIDDRSEQRRHRSSMAIEDFETFWSRSQVTKLWEMKESDSLQVMVPEHRTGDRSGDGVKRSRWLGLN</sequence>